<reference evidence="1 2" key="1">
    <citation type="submission" date="2019-05" db="EMBL/GenBank/DDBJ databases">
        <title>Another draft genome of Portunus trituberculatus and its Hox gene families provides insights of decapod evolution.</title>
        <authorList>
            <person name="Jeong J.-H."/>
            <person name="Song I."/>
            <person name="Kim S."/>
            <person name="Choi T."/>
            <person name="Kim D."/>
            <person name="Ryu S."/>
            <person name="Kim W."/>
        </authorList>
    </citation>
    <scope>NUCLEOTIDE SEQUENCE [LARGE SCALE GENOMIC DNA]</scope>
    <source>
        <tissue evidence="1">Muscle</tissue>
    </source>
</reference>
<name>A0A5B7D0X6_PORTR</name>
<proteinExistence type="predicted"/>
<organism evidence="1 2">
    <name type="scientific">Portunus trituberculatus</name>
    <name type="common">Swimming crab</name>
    <name type="synonym">Neptunus trituberculatus</name>
    <dbReference type="NCBI Taxonomy" id="210409"/>
    <lineage>
        <taxon>Eukaryota</taxon>
        <taxon>Metazoa</taxon>
        <taxon>Ecdysozoa</taxon>
        <taxon>Arthropoda</taxon>
        <taxon>Crustacea</taxon>
        <taxon>Multicrustacea</taxon>
        <taxon>Malacostraca</taxon>
        <taxon>Eumalacostraca</taxon>
        <taxon>Eucarida</taxon>
        <taxon>Decapoda</taxon>
        <taxon>Pleocyemata</taxon>
        <taxon>Brachyura</taxon>
        <taxon>Eubrachyura</taxon>
        <taxon>Portunoidea</taxon>
        <taxon>Portunidae</taxon>
        <taxon>Portuninae</taxon>
        <taxon>Portunus</taxon>
    </lineage>
</organism>
<comment type="caution">
    <text evidence="1">The sequence shown here is derived from an EMBL/GenBank/DDBJ whole genome shotgun (WGS) entry which is preliminary data.</text>
</comment>
<evidence type="ECO:0000313" key="2">
    <source>
        <dbReference type="Proteomes" id="UP000324222"/>
    </source>
</evidence>
<dbReference type="AlphaFoldDB" id="A0A5B7D0X6"/>
<keyword evidence="2" id="KW-1185">Reference proteome</keyword>
<accession>A0A5B7D0X6</accession>
<dbReference type="EMBL" id="VSRR010000383">
    <property type="protein sequence ID" value="MPC14841.1"/>
    <property type="molecule type" value="Genomic_DNA"/>
</dbReference>
<evidence type="ECO:0000313" key="1">
    <source>
        <dbReference type="EMBL" id="MPC14841.1"/>
    </source>
</evidence>
<protein>
    <submittedName>
        <fullName evidence="1">Uncharacterized protein</fullName>
    </submittedName>
</protein>
<gene>
    <name evidence="1" type="ORF">E2C01_007617</name>
</gene>
<sequence>MPSEPWAGRSLQAALRRGEYHAQLIAGQRGTALERLFEPADKESSVPRALGAATDGVAPVTRLRDRSEASLSNGVYNAANS</sequence>
<dbReference type="Proteomes" id="UP000324222">
    <property type="component" value="Unassembled WGS sequence"/>
</dbReference>